<dbReference type="Proteomes" id="UP000078387">
    <property type="component" value="Unassembled WGS sequence"/>
</dbReference>
<evidence type="ECO:0000313" key="2">
    <source>
        <dbReference type="Proteomes" id="UP000078387"/>
    </source>
</evidence>
<dbReference type="VEuPathDB" id="AmoebaDB:EHI5A_007950"/>
<comment type="caution">
    <text evidence="1">The sequence shown here is derived from an EMBL/GenBank/DDBJ whole genome shotgun (WGS) entry which is preliminary data.</text>
</comment>
<reference evidence="1 2" key="1">
    <citation type="submission" date="2016-05" db="EMBL/GenBank/DDBJ databases">
        <title>First whole genome sequencing of Entamoeba histolytica HM1:IMSS-clone-6.</title>
        <authorList>
            <person name="Mukherjee Avik.K."/>
            <person name="Izumyama S."/>
            <person name="Nakada-Tsukui K."/>
            <person name="Nozaki T."/>
        </authorList>
    </citation>
    <scope>NUCLEOTIDE SEQUENCE [LARGE SCALE GENOMIC DNA]</scope>
    <source>
        <strain evidence="1 2">HM1:IMSS clone 6</strain>
    </source>
</reference>
<dbReference type="VEuPathDB" id="AmoebaDB:EHI8A_012470"/>
<dbReference type="VEuPathDB" id="AmoebaDB:EHI_013210"/>
<evidence type="ECO:0000313" key="1">
    <source>
        <dbReference type="EMBL" id="GAT93358.1"/>
    </source>
</evidence>
<dbReference type="SUPFAM" id="SSF48371">
    <property type="entry name" value="ARM repeat"/>
    <property type="match status" value="1"/>
</dbReference>
<gene>
    <name evidence="1" type="ORF">CL6EHI_013210</name>
</gene>
<dbReference type="VEuPathDB" id="AmoebaDB:EHI7A_015440"/>
<sequence length="1194" mass="137882">MIKAKPLLTKYELVIKGIKKYSKWNKQRENLDECVQILTTSTNPKVDILQRSDKCIEPLIVLLTFSSSLDLTLLQLLQMLSMEELIPLTLHDHLFIKLQQMISNETINAKIVQITSSLLTTPLLASLPITALYNGLTTLSLAATTPMLLSSLFSVLSYISTTASALYPSYTPQLAKTSISHQEANRMIDLNKNYLGQPLIEPTEPLVSTLSKYISDLCLSPQYANLRTHQFDCLFPILSNAPNLFFQIKPLYTLLLQVLIPQLPVIINSTLQYHSTFLVYFSTFPGYPYFISLHVFESTNCILSLFYQFFSINQSSFVLNNHFYPLIISFLKYGVTTAQPTSIEHISSPQNLQELSYFCFFLLVSHMVTVSFDLPNEIIKLTLNTLTRFGNSSDSLVCVEKMMRVMVNRGYSICQLLELAGKTKNGWGAVINAIELSPKFKHEEWKCIWKMVEQEHWMTICKCTKYLKEVEFIECVKELIPIMNTLYYYNELIDIYEENIDRINIIHSLCKNNLKNGLLEDISIAERIGGMISSILGQIDNYENKEQQHELITLIFIFINECIEDKKCREKQLDIILNSLEILSETSLPLSEHIDELIPIFNIFANSSQQIVSHSFNIFKQFVLSINPTQIPINIIYQYITQTSDINMSLSAIQLLSDIIIQLKDSDEYLSLSLTILKQFYLCLKDKRYDIWSSALQTLTQSIACEGEMLSKCIDQLLQDILFPVFDEMKQIYIKLTKSELPKEHTKVLLYMSPLIRQWNDNICILVGGLTRILKYILPSVSSNLKEELYKQLIGVTDMALYNPGMLTCEMILKYNYSLLTQSLNEGEEIYKNVFTTYISIGNFISKNNGVNTTISKFYLTTSEKLLQDHLIEDVVFSVIQYVSVFPDDFSIEPNGLSSCQQLVFTLIDYTLLKHKNYQRLYVSCLCKMIGCLINEFNERAQTCAYHCITQIYNRLGSSINEEIINQIDIEELKLNILKSKSTLLAIARRDDNNQYYQEIMNNINKIIYCIGMAGIDSYYDFYINMYIFKDYKNLNNIIYQPYQSAINYVYEILIHGKQLKNENTIVSDCLLDIQYNGYYDNLSYWKQKILLLLTQMETPVGEYTQNELVNTIIKELERIKTIVEMSDESLEYVRIECLDFMNLLKELIKTNKNQLDKKKIFIAMLPFITSDNSEIRNHVLDILDLLTPSIGFK</sequence>
<dbReference type="eggNOG" id="ENOG502RC3M">
    <property type="taxonomic scope" value="Eukaryota"/>
</dbReference>
<dbReference type="AlphaFoldDB" id="A0A175JIR0"/>
<organism evidence="1 2">
    <name type="scientific">Entamoeba histolytica</name>
    <dbReference type="NCBI Taxonomy" id="5759"/>
    <lineage>
        <taxon>Eukaryota</taxon>
        <taxon>Amoebozoa</taxon>
        <taxon>Evosea</taxon>
        <taxon>Archamoebae</taxon>
        <taxon>Mastigamoebida</taxon>
        <taxon>Entamoebidae</taxon>
        <taxon>Entamoeba</taxon>
    </lineage>
</organism>
<accession>A0A175JIR0</accession>
<dbReference type="EMBL" id="BDEQ01000001">
    <property type="protein sequence ID" value="GAT93358.1"/>
    <property type="molecule type" value="Genomic_DNA"/>
</dbReference>
<dbReference type="VEuPathDB" id="AmoebaDB:KM1_033650"/>
<dbReference type="InterPro" id="IPR016024">
    <property type="entry name" value="ARM-type_fold"/>
</dbReference>
<proteinExistence type="predicted"/>
<name>A0A175JIR0_ENTHI</name>
<protein>
    <submittedName>
        <fullName evidence="1">Uncharacterized protein</fullName>
    </submittedName>
</protein>